<dbReference type="InterPro" id="IPR001723">
    <property type="entry name" value="Nuclear_hrmn_rcpt"/>
</dbReference>
<evidence type="ECO:0000256" key="6">
    <source>
        <dbReference type="ARBA" id="ARBA00023125"/>
    </source>
</evidence>
<dbReference type="PRINTS" id="PR00398">
    <property type="entry name" value="STRDHORMONER"/>
</dbReference>
<dbReference type="Gene3D" id="1.10.565.10">
    <property type="entry name" value="Retinoid X Receptor"/>
    <property type="match status" value="1"/>
</dbReference>
<comment type="caution">
    <text evidence="12">The sequence shown here is derived from an EMBL/GenBank/DDBJ whole genome shotgun (WGS) entry which is preliminary data.</text>
</comment>
<keyword evidence="8" id="KW-0675">Receptor</keyword>
<keyword evidence="13" id="KW-1185">Reference proteome</keyword>
<dbReference type="GO" id="GO:0030154">
    <property type="term" value="P:cell differentiation"/>
    <property type="evidence" value="ECO:0007669"/>
    <property type="project" value="TreeGrafter"/>
</dbReference>
<keyword evidence="5" id="KW-0805">Transcription regulation</keyword>
<dbReference type="Proteomes" id="UP000494206">
    <property type="component" value="Unassembled WGS sequence"/>
</dbReference>
<evidence type="ECO:0000313" key="13">
    <source>
        <dbReference type="Proteomes" id="UP000494206"/>
    </source>
</evidence>
<keyword evidence="4" id="KW-0862">Zinc</keyword>
<dbReference type="SUPFAM" id="SSF48508">
    <property type="entry name" value="Nuclear receptor ligand-binding domain"/>
    <property type="match status" value="1"/>
</dbReference>
<keyword evidence="3" id="KW-0863">Zinc-finger</keyword>
<dbReference type="InterPro" id="IPR001628">
    <property type="entry name" value="Znf_hrmn_rcpt"/>
</dbReference>
<evidence type="ECO:0000256" key="8">
    <source>
        <dbReference type="ARBA" id="ARBA00023170"/>
    </source>
</evidence>
<dbReference type="OrthoDB" id="6355676at2759"/>
<dbReference type="InterPro" id="IPR000536">
    <property type="entry name" value="Nucl_hrmn_rcpt_lig-bd"/>
</dbReference>
<evidence type="ECO:0000256" key="3">
    <source>
        <dbReference type="ARBA" id="ARBA00022771"/>
    </source>
</evidence>
<organism evidence="12 13">
    <name type="scientific">Caenorhabditis bovis</name>
    <dbReference type="NCBI Taxonomy" id="2654633"/>
    <lineage>
        <taxon>Eukaryota</taxon>
        <taxon>Metazoa</taxon>
        <taxon>Ecdysozoa</taxon>
        <taxon>Nematoda</taxon>
        <taxon>Chromadorea</taxon>
        <taxon>Rhabditida</taxon>
        <taxon>Rhabditina</taxon>
        <taxon>Rhabditomorpha</taxon>
        <taxon>Rhabditoidea</taxon>
        <taxon>Rhabditidae</taxon>
        <taxon>Peloderinae</taxon>
        <taxon>Caenorhabditis</taxon>
    </lineage>
</organism>
<dbReference type="Gene3D" id="3.30.50.10">
    <property type="entry name" value="Erythroid Transcription Factor GATA-1, subunit A"/>
    <property type="match status" value="1"/>
</dbReference>
<dbReference type="PROSITE" id="PS00031">
    <property type="entry name" value="NUCLEAR_REC_DBD_1"/>
    <property type="match status" value="1"/>
</dbReference>
<evidence type="ECO:0000256" key="9">
    <source>
        <dbReference type="ARBA" id="ARBA00023242"/>
    </source>
</evidence>
<dbReference type="GO" id="GO:0000122">
    <property type="term" value="P:negative regulation of transcription by RNA polymerase II"/>
    <property type="evidence" value="ECO:0007669"/>
    <property type="project" value="TreeGrafter"/>
</dbReference>
<dbReference type="InterPro" id="IPR050234">
    <property type="entry name" value="Nuclear_hormone_rcpt_NR1"/>
</dbReference>
<dbReference type="PROSITE" id="PS51030">
    <property type="entry name" value="NUCLEAR_REC_DBD_2"/>
    <property type="match status" value="1"/>
</dbReference>
<keyword evidence="7" id="KW-0804">Transcription</keyword>
<dbReference type="InterPro" id="IPR035500">
    <property type="entry name" value="NHR-like_dom_sf"/>
</dbReference>
<dbReference type="GO" id="GO:0045944">
    <property type="term" value="P:positive regulation of transcription by RNA polymerase II"/>
    <property type="evidence" value="ECO:0007669"/>
    <property type="project" value="TreeGrafter"/>
</dbReference>
<dbReference type="AlphaFoldDB" id="A0A8S1EZ23"/>
<reference evidence="12 13" key="1">
    <citation type="submission" date="2020-04" db="EMBL/GenBank/DDBJ databases">
        <authorList>
            <person name="Laetsch R D."/>
            <person name="Stevens L."/>
            <person name="Kumar S."/>
            <person name="Blaxter L. M."/>
        </authorList>
    </citation>
    <scope>NUCLEOTIDE SEQUENCE [LARGE SCALE GENOMIC DNA]</scope>
</reference>
<dbReference type="Pfam" id="PF00105">
    <property type="entry name" value="zf-C4"/>
    <property type="match status" value="1"/>
</dbReference>
<dbReference type="SMART" id="SM00399">
    <property type="entry name" value="ZnF_C4"/>
    <property type="match status" value="1"/>
</dbReference>
<comment type="similarity">
    <text evidence="1">Belongs to the nuclear hormone receptor family.</text>
</comment>
<evidence type="ECO:0000313" key="12">
    <source>
        <dbReference type="EMBL" id="CAB3406594.1"/>
    </source>
</evidence>
<protein>
    <submittedName>
        <fullName evidence="12">Uncharacterized protein</fullName>
    </submittedName>
</protein>
<evidence type="ECO:0000256" key="5">
    <source>
        <dbReference type="ARBA" id="ARBA00023015"/>
    </source>
</evidence>
<dbReference type="EMBL" id="CADEPM010000005">
    <property type="protein sequence ID" value="CAB3406594.1"/>
    <property type="molecule type" value="Genomic_DNA"/>
</dbReference>
<dbReference type="GO" id="GO:0004879">
    <property type="term" value="F:nuclear receptor activity"/>
    <property type="evidence" value="ECO:0007669"/>
    <property type="project" value="TreeGrafter"/>
</dbReference>
<dbReference type="SUPFAM" id="SSF57716">
    <property type="entry name" value="Glucocorticoid receptor-like (DNA-binding domain)"/>
    <property type="match status" value="1"/>
</dbReference>
<evidence type="ECO:0000256" key="7">
    <source>
        <dbReference type="ARBA" id="ARBA00023163"/>
    </source>
</evidence>
<name>A0A8S1EZ23_9PELO</name>
<feature type="domain" description="Nuclear receptor" evidence="10">
    <location>
        <begin position="16"/>
        <end position="91"/>
    </location>
</feature>
<proteinExistence type="inferred from homology"/>
<dbReference type="GO" id="GO:0008270">
    <property type="term" value="F:zinc ion binding"/>
    <property type="evidence" value="ECO:0007669"/>
    <property type="project" value="UniProtKB-KW"/>
</dbReference>
<evidence type="ECO:0000256" key="1">
    <source>
        <dbReference type="ARBA" id="ARBA00005993"/>
    </source>
</evidence>
<dbReference type="SMART" id="SM00430">
    <property type="entry name" value="HOLI"/>
    <property type="match status" value="1"/>
</dbReference>
<keyword evidence="9" id="KW-0539">Nucleus</keyword>
<evidence type="ECO:0000256" key="4">
    <source>
        <dbReference type="ARBA" id="ARBA00022833"/>
    </source>
</evidence>
<evidence type="ECO:0000259" key="10">
    <source>
        <dbReference type="PROSITE" id="PS51030"/>
    </source>
</evidence>
<dbReference type="GO" id="GO:0000978">
    <property type="term" value="F:RNA polymerase II cis-regulatory region sequence-specific DNA binding"/>
    <property type="evidence" value="ECO:0007669"/>
    <property type="project" value="TreeGrafter"/>
</dbReference>
<feature type="domain" description="NR LBD" evidence="11">
    <location>
        <begin position="254"/>
        <end position="478"/>
    </location>
</feature>
<accession>A0A8S1EZ23</accession>
<evidence type="ECO:0000259" key="11">
    <source>
        <dbReference type="PROSITE" id="PS51843"/>
    </source>
</evidence>
<keyword evidence="6" id="KW-0238">DNA-binding</keyword>
<dbReference type="PROSITE" id="PS51843">
    <property type="entry name" value="NR_LBD"/>
    <property type="match status" value="1"/>
</dbReference>
<dbReference type="PANTHER" id="PTHR24082:SF283">
    <property type="entry name" value="NUCLEAR HORMONE RECEPTOR HR96"/>
    <property type="match status" value="1"/>
</dbReference>
<evidence type="ECO:0000256" key="2">
    <source>
        <dbReference type="ARBA" id="ARBA00022723"/>
    </source>
</evidence>
<dbReference type="PANTHER" id="PTHR24082">
    <property type="entry name" value="NUCLEAR HORMONE RECEPTOR"/>
    <property type="match status" value="1"/>
</dbReference>
<sequence>MEDSRRSTDPPKEIAGRSCAVCSDKANGYNFGVLSCESCKAFFRRNAAKRKEIKCPFSNSCEITSASRKFCQACRLNKCISVGMNSEWLIEGKNKVGKIKRKRNESPGSTVEKEDDENVTIPKAFLQKLMKNAKAPSSCSCSCTCGFYPVGTKLVAAPQTPTPSSFDKYSAVNSPSSIIGYSPMASTRPANSPIVPFPIQCSPQPSRTSVVPSFTAPQDCAKKSVIKENTFVDDGVLQEIRRKIDKYRGVLSIDEMALLEELHVLNEPLKYPLEKNYNQESLQGVVQIVQEALRRIISMTAQLKAFRELGYEDRRQLVKSGFCELLIVRGIMAYNKTNATWNHKFATNNMEVKLDVLKQDPKYVAHYKVHKKLLDSFSDEIRTNESIMLIFNAIVIFHPRVSDLKESHKVHQTQAAYFKMLLSVLNFEFSEEKANDCYKKLLDLVVDLHMANQTMLHVFYGFDPARLDPLVKELCDFT</sequence>
<gene>
    <name evidence="12" type="ORF">CBOVIS_LOCUS8649</name>
</gene>
<dbReference type="PRINTS" id="PR00047">
    <property type="entry name" value="STROIDFINGER"/>
</dbReference>
<keyword evidence="2" id="KW-0479">Metal-binding</keyword>
<dbReference type="InterPro" id="IPR013088">
    <property type="entry name" value="Znf_NHR/GATA"/>
</dbReference>